<keyword evidence="5" id="KW-0547">Nucleotide-binding</keyword>
<dbReference type="Pfam" id="PF02518">
    <property type="entry name" value="HATPase_c"/>
    <property type="match status" value="1"/>
</dbReference>
<dbReference type="PANTHER" id="PTHR45339">
    <property type="entry name" value="HYBRID SIGNAL TRANSDUCTION HISTIDINE KINASE J"/>
    <property type="match status" value="1"/>
</dbReference>
<dbReference type="CDD" id="cd00130">
    <property type="entry name" value="PAS"/>
    <property type="match status" value="1"/>
</dbReference>
<evidence type="ECO:0000256" key="10">
    <source>
        <dbReference type="SAM" id="MobiDB-lite"/>
    </source>
</evidence>
<dbReference type="InterPro" id="IPR004358">
    <property type="entry name" value="Sig_transdc_His_kin-like_C"/>
</dbReference>
<dbReference type="Pfam" id="PF00072">
    <property type="entry name" value="Response_reg"/>
    <property type="match status" value="1"/>
</dbReference>
<evidence type="ECO:0000313" key="14">
    <source>
        <dbReference type="EMBL" id="RUS28590.1"/>
    </source>
</evidence>
<name>A0A433QFK5_9FUNG</name>
<evidence type="ECO:0000259" key="12">
    <source>
        <dbReference type="PROSITE" id="PS50110"/>
    </source>
</evidence>
<dbReference type="Proteomes" id="UP000274822">
    <property type="component" value="Unassembled WGS sequence"/>
</dbReference>
<dbReference type="Gene3D" id="3.40.50.2300">
    <property type="match status" value="1"/>
</dbReference>
<feature type="domain" description="Response regulatory" evidence="12">
    <location>
        <begin position="740"/>
        <end position="865"/>
    </location>
</feature>
<keyword evidence="7" id="KW-0067">ATP-binding</keyword>
<dbReference type="FunFam" id="3.30.565.10:FF:000010">
    <property type="entry name" value="Sensor histidine kinase RcsC"/>
    <property type="match status" value="1"/>
</dbReference>
<dbReference type="Gene3D" id="3.30.565.10">
    <property type="entry name" value="Histidine kinase-like ATPase, C-terminal domain"/>
    <property type="match status" value="1"/>
</dbReference>
<comment type="caution">
    <text evidence="14">The sequence shown here is derived from an EMBL/GenBank/DDBJ whole genome shotgun (WGS) entry which is preliminary data.</text>
</comment>
<evidence type="ECO:0000259" key="13">
    <source>
        <dbReference type="PROSITE" id="PS50113"/>
    </source>
</evidence>
<evidence type="ECO:0000256" key="1">
    <source>
        <dbReference type="ARBA" id="ARBA00000085"/>
    </source>
</evidence>
<dbReference type="InterPro" id="IPR011006">
    <property type="entry name" value="CheY-like_superfamily"/>
</dbReference>
<evidence type="ECO:0000259" key="11">
    <source>
        <dbReference type="PROSITE" id="PS50109"/>
    </source>
</evidence>
<evidence type="ECO:0000256" key="7">
    <source>
        <dbReference type="ARBA" id="ARBA00022840"/>
    </source>
</evidence>
<dbReference type="InterPro" id="IPR000014">
    <property type="entry name" value="PAS"/>
</dbReference>
<dbReference type="EC" id="2.7.13.3" evidence="2"/>
<dbReference type="CDD" id="cd17546">
    <property type="entry name" value="REC_hyHK_CKI1_RcsC-like"/>
    <property type="match status" value="1"/>
</dbReference>
<feature type="domain" description="Histidine kinase" evidence="11">
    <location>
        <begin position="159"/>
        <end position="382"/>
    </location>
</feature>
<keyword evidence="8" id="KW-0902">Two-component regulatory system</keyword>
<dbReference type="SUPFAM" id="SSF52172">
    <property type="entry name" value="CheY-like"/>
    <property type="match status" value="1"/>
</dbReference>
<dbReference type="GO" id="GO:0000155">
    <property type="term" value="F:phosphorelay sensor kinase activity"/>
    <property type="evidence" value="ECO:0007669"/>
    <property type="project" value="InterPro"/>
</dbReference>
<dbReference type="Gene3D" id="1.10.287.130">
    <property type="match status" value="1"/>
</dbReference>
<dbReference type="InterPro" id="IPR003594">
    <property type="entry name" value="HATPase_dom"/>
</dbReference>
<keyword evidence="3 9" id="KW-0597">Phosphoprotein</keyword>
<dbReference type="PROSITE" id="PS50109">
    <property type="entry name" value="HIS_KIN"/>
    <property type="match status" value="1"/>
</dbReference>
<evidence type="ECO:0000256" key="4">
    <source>
        <dbReference type="ARBA" id="ARBA00022679"/>
    </source>
</evidence>
<feature type="region of interest" description="Disordered" evidence="10">
    <location>
        <begin position="409"/>
        <end position="441"/>
    </location>
</feature>
<dbReference type="InterPro" id="IPR035965">
    <property type="entry name" value="PAS-like_dom_sf"/>
</dbReference>
<evidence type="ECO:0000256" key="9">
    <source>
        <dbReference type="PROSITE-ProRule" id="PRU00169"/>
    </source>
</evidence>
<dbReference type="InterPro" id="IPR001789">
    <property type="entry name" value="Sig_transdc_resp-reg_receiver"/>
</dbReference>
<dbReference type="PROSITE" id="PS50113">
    <property type="entry name" value="PAC"/>
    <property type="match status" value="1"/>
</dbReference>
<evidence type="ECO:0000256" key="3">
    <source>
        <dbReference type="ARBA" id="ARBA00022553"/>
    </source>
</evidence>
<evidence type="ECO:0000313" key="15">
    <source>
        <dbReference type="Proteomes" id="UP000274822"/>
    </source>
</evidence>
<protein>
    <recommendedName>
        <fullName evidence="2">histidine kinase</fullName>
        <ecNumber evidence="2">2.7.13.3</ecNumber>
    </recommendedName>
</protein>
<dbReference type="FunFam" id="1.10.287.130:FF:000002">
    <property type="entry name" value="Two-component osmosensing histidine kinase"/>
    <property type="match status" value="1"/>
</dbReference>
<dbReference type="NCBIfam" id="TIGR00229">
    <property type="entry name" value="sensory_box"/>
    <property type="match status" value="1"/>
</dbReference>
<comment type="catalytic activity">
    <reaction evidence="1">
        <text>ATP + protein L-histidine = ADP + protein N-phospho-L-histidine.</text>
        <dbReference type="EC" id="2.7.13.3"/>
    </reaction>
</comment>
<dbReference type="InterPro" id="IPR036097">
    <property type="entry name" value="HisK_dim/P_sf"/>
</dbReference>
<proteinExistence type="predicted"/>
<dbReference type="Pfam" id="PF08447">
    <property type="entry name" value="PAS_3"/>
    <property type="match status" value="1"/>
</dbReference>
<dbReference type="AlphaFoldDB" id="A0A433QFK5"/>
<dbReference type="Gene3D" id="3.30.450.20">
    <property type="entry name" value="PAS domain"/>
    <property type="match status" value="1"/>
</dbReference>
<keyword evidence="6" id="KW-0418">Kinase</keyword>
<feature type="compositionally biased region" description="Low complexity" evidence="10">
    <location>
        <begin position="420"/>
        <end position="439"/>
    </location>
</feature>
<feature type="region of interest" description="Disordered" evidence="10">
    <location>
        <begin position="518"/>
        <end position="539"/>
    </location>
</feature>
<dbReference type="EMBL" id="RBNJ01006417">
    <property type="protein sequence ID" value="RUS28590.1"/>
    <property type="molecule type" value="Genomic_DNA"/>
</dbReference>
<feature type="compositionally biased region" description="Basic and acidic residues" evidence="10">
    <location>
        <begin position="526"/>
        <end position="539"/>
    </location>
</feature>
<dbReference type="PANTHER" id="PTHR45339:SF5">
    <property type="entry name" value="HISTIDINE KINASE"/>
    <property type="match status" value="1"/>
</dbReference>
<dbReference type="InterPro" id="IPR036890">
    <property type="entry name" value="HATPase_C_sf"/>
</dbReference>
<evidence type="ECO:0000256" key="8">
    <source>
        <dbReference type="ARBA" id="ARBA00023012"/>
    </source>
</evidence>
<organism evidence="14 15">
    <name type="scientific">Jimgerdemannia flammicorona</name>
    <dbReference type="NCBI Taxonomy" id="994334"/>
    <lineage>
        <taxon>Eukaryota</taxon>
        <taxon>Fungi</taxon>
        <taxon>Fungi incertae sedis</taxon>
        <taxon>Mucoromycota</taxon>
        <taxon>Mucoromycotina</taxon>
        <taxon>Endogonomycetes</taxon>
        <taxon>Endogonales</taxon>
        <taxon>Endogonaceae</taxon>
        <taxon>Jimgerdemannia</taxon>
    </lineage>
</organism>
<dbReference type="SMART" id="SM00388">
    <property type="entry name" value="HisKA"/>
    <property type="match status" value="1"/>
</dbReference>
<dbReference type="CDD" id="cd00082">
    <property type="entry name" value="HisKA"/>
    <property type="match status" value="1"/>
</dbReference>
<evidence type="ECO:0000256" key="6">
    <source>
        <dbReference type="ARBA" id="ARBA00022777"/>
    </source>
</evidence>
<dbReference type="PRINTS" id="PR00344">
    <property type="entry name" value="BCTRLSENSOR"/>
</dbReference>
<reference evidence="14 15" key="1">
    <citation type="journal article" date="2018" name="New Phytol.">
        <title>Phylogenomics of Endogonaceae and evolution of mycorrhizas within Mucoromycota.</title>
        <authorList>
            <person name="Chang Y."/>
            <person name="Desiro A."/>
            <person name="Na H."/>
            <person name="Sandor L."/>
            <person name="Lipzen A."/>
            <person name="Clum A."/>
            <person name="Barry K."/>
            <person name="Grigoriev I.V."/>
            <person name="Martin F.M."/>
            <person name="Stajich J.E."/>
            <person name="Smith M.E."/>
            <person name="Bonito G."/>
            <person name="Spatafora J.W."/>
        </authorList>
    </citation>
    <scope>NUCLEOTIDE SEQUENCE [LARGE SCALE GENOMIC DNA]</scope>
    <source>
        <strain evidence="14 15">AD002</strain>
    </source>
</reference>
<dbReference type="GO" id="GO:0005524">
    <property type="term" value="F:ATP binding"/>
    <property type="evidence" value="ECO:0007669"/>
    <property type="project" value="UniProtKB-KW"/>
</dbReference>
<dbReference type="SMART" id="SM00387">
    <property type="entry name" value="HATPase_c"/>
    <property type="match status" value="1"/>
</dbReference>
<keyword evidence="4" id="KW-0808">Transferase</keyword>
<dbReference type="CDD" id="cd16922">
    <property type="entry name" value="HATPase_EvgS-ArcB-TorS-like"/>
    <property type="match status" value="1"/>
</dbReference>
<dbReference type="Pfam" id="PF00512">
    <property type="entry name" value="HisKA"/>
    <property type="match status" value="1"/>
</dbReference>
<dbReference type="InterPro" id="IPR000700">
    <property type="entry name" value="PAS-assoc_C"/>
</dbReference>
<feature type="modified residue" description="4-aspartylphosphate" evidence="9">
    <location>
        <position position="792"/>
    </location>
</feature>
<evidence type="ECO:0000256" key="2">
    <source>
        <dbReference type="ARBA" id="ARBA00012438"/>
    </source>
</evidence>
<dbReference type="InterPro" id="IPR001610">
    <property type="entry name" value="PAC"/>
</dbReference>
<dbReference type="InterPro" id="IPR005467">
    <property type="entry name" value="His_kinase_dom"/>
</dbReference>
<dbReference type="SUPFAM" id="SSF55874">
    <property type="entry name" value="ATPase domain of HSP90 chaperone/DNA topoisomerase II/histidine kinase"/>
    <property type="match status" value="1"/>
</dbReference>
<sequence>MAEAARNRQIEIMANEKKYRLLAEAIPQIVFTTTPEKGLTYANAKWFGYSGQTFEQTKGLGFMSHVHPVDRGKCKLPDVSNGQDGEVGWQEEVRLESKDGEYRWFLVKCISVEESEQGGRKWFGTCTDINDHKVLEHKLKEAHDAAQKSTESKTRFLSNMSHEIRTPLIGITGMINFMLDTDLTVEQLDYAHTIQQSAESLLVVINDILDLSKVEAGMMKLEMEPFSISTMIEDANELLSTLAIQKGLELSFWIEDDVPEVVNGDRVRLRQVLLNLIGNAIKFTNTGEIFTRCSTVSYDDSALQLVLLFEVVDTGTGFDAEEEAVMFKPFSQVDTSSTRKHGGSGLGLVISRQLIELHGGKMSCKSKKGEGSTFYFTVTFTIPPPLTEPRPQTPNEETVKSPFFRPNRAFVHSSRPHSNSSVSSASTTSSSASVSSSSSFGLNTTLNSPKLSLLLGGEDLPKQRLSIMPTTNSRFSLAAMEANLTNNAATMKLSLPPHRAAKEAIDKDNVQRRYSDTFFSAGSGSRDSKQSLERNRAGDTLEIKNSLPVGFQANASMTSSDDSSHGRLSLSSSNIIRVLVISEWPRSRSATVNYIRSLLRCHRNSHVDSVASHTEAETLLIDRSTIPYDFLFVDLSSQPRVLSLAQLIRRSPVHANTITIIITTPMQRYGIVEGAQSELPNKCEFVFKPLKRSKLEPFFDGKPHQANSHPRRMASAQQAVASQKEVFMKMEKDVGGRGYRVLLVEDNLVNQKVMTRYLIKVGLEVFVAVNGEECLELFYSHPHNHFSLILCDLFMPVKDGYETTREIREWESIHLGPDQDPIPIIALSANVMSDVGDKCLAKGFSSYISKPVNFAALSDVIRGYILGSREVSQDGVPSSGVATNVMLDGSGDVLKGKRL</sequence>
<dbReference type="InterPro" id="IPR013655">
    <property type="entry name" value="PAS_fold_3"/>
</dbReference>
<dbReference type="SMART" id="SM00086">
    <property type="entry name" value="PAC"/>
    <property type="match status" value="1"/>
</dbReference>
<accession>A0A433QFK5</accession>
<dbReference type="SUPFAM" id="SSF55785">
    <property type="entry name" value="PYP-like sensor domain (PAS domain)"/>
    <property type="match status" value="1"/>
</dbReference>
<dbReference type="InterPro" id="IPR003661">
    <property type="entry name" value="HisK_dim/P_dom"/>
</dbReference>
<keyword evidence="15" id="KW-1185">Reference proteome</keyword>
<dbReference type="PROSITE" id="PS50110">
    <property type="entry name" value="RESPONSE_REGULATORY"/>
    <property type="match status" value="1"/>
</dbReference>
<dbReference type="SUPFAM" id="SSF47384">
    <property type="entry name" value="Homodimeric domain of signal transducing histidine kinase"/>
    <property type="match status" value="1"/>
</dbReference>
<evidence type="ECO:0000256" key="5">
    <source>
        <dbReference type="ARBA" id="ARBA00022741"/>
    </source>
</evidence>
<feature type="domain" description="PAC" evidence="13">
    <location>
        <begin position="89"/>
        <end position="141"/>
    </location>
</feature>
<gene>
    <name evidence="14" type="ORF">BC938DRAFT_481703</name>
</gene>
<dbReference type="SMART" id="SM00448">
    <property type="entry name" value="REC"/>
    <property type="match status" value="1"/>
</dbReference>